<evidence type="ECO:0000256" key="1">
    <source>
        <dbReference type="ARBA" id="ARBA00004613"/>
    </source>
</evidence>
<feature type="region of interest" description="Disordered" evidence="3">
    <location>
        <begin position="365"/>
        <end position="410"/>
    </location>
</feature>
<dbReference type="Pfam" id="PF00353">
    <property type="entry name" value="HemolysinCabind"/>
    <property type="match status" value="2"/>
</dbReference>
<keyword evidence="2" id="KW-0964">Secreted</keyword>
<evidence type="ECO:0000256" key="2">
    <source>
        <dbReference type="ARBA" id="ARBA00022525"/>
    </source>
</evidence>
<gene>
    <name evidence="4" type="ORF">GDR74_05555</name>
</gene>
<evidence type="ECO:0000256" key="3">
    <source>
        <dbReference type="SAM" id="MobiDB-lite"/>
    </source>
</evidence>
<evidence type="ECO:0008006" key="6">
    <source>
        <dbReference type="Google" id="ProtNLM"/>
    </source>
</evidence>
<dbReference type="InterPro" id="IPR018511">
    <property type="entry name" value="Hemolysin-typ_Ca-bd_CS"/>
</dbReference>
<name>A0A5P9JSW5_9HYPH</name>
<dbReference type="PRINTS" id="PR00313">
    <property type="entry name" value="CABNDNGRPT"/>
</dbReference>
<proteinExistence type="predicted"/>
<dbReference type="InterPro" id="IPR011049">
    <property type="entry name" value="Serralysin-like_metalloprot_C"/>
</dbReference>
<dbReference type="AlphaFoldDB" id="A0A5P9JSW5"/>
<protein>
    <recommendedName>
        <fullName evidence="6">Calcium-binding protein</fullName>
    </recommendedName>
</protein>
<dbReference type="RefSeq" id="WP_152585372.1">
    <property type="nucleotide sequence ID" value="NZ_CP045423.1"/>
</dbReference>
<organism evidence="4 5">
    <name type="scientific">Microvirga thermotolerans</name>
    <dbReference type="NCBI Taxonomy" id="2651334"/>
    <lineage>
        <taxon>Bacteria</taxon>
        <taxon>Pseudomonadati</taxon>
        <taxon>Pseudomonadota</taxon>
        <taxon>Alphaproteobacteria</taxon>
        <taxon>Hyphomicrobiales</taxon>
        <taxon>Methylobacteriaceae</taxon>
        <taxon>Microvirga</taxon>
    </lineage>
</organism>
<dbReference type="KEGG" id="mico:GDR74_05555"/>
<dbReference type="GO" id="GO:0005509">
    <property type="term" value="F:calcium ion binding"/>
    <property type="evidence" value="ECO:0007669"/>
    <property type="project" value="InterPro"/>
</dbReference>
<reference evidence="4 5" key="1">
    <citation type="submission" date="2019-10" db="EMBL/GenBank/DDBJ databases">
        <title>Isolation, Identification of Microvirga thermotolerans HR1, a novel thermophilic bacterium and Comparative Genomics of the genus Microvirga.</title>
        <authorList>
            <person name="Li J."/>
            <person name="Zhang W."/>
            <person name="Lin M."/>
            <person name="Wang J."/>
        </authorList>
    </citation>
    <scope>NUCLEOTIDE SEQUENCE [LARGE SCALE GENOMIC DNA]</scope>
    <source>
        <strain evidence="4 5">HR1</strain>
    </source>
</reference>
<dbReference type="InterPro" id="IPR050557">
    <property type="entry name" value="RTX_toxin/Mannuronan_C5-epim"/>
</dbReference>
<accession>A0A5P9JSW5</accession>
<dbReference type="GO" id="GO:0005576">
    <property type="term" value="C:extracellular region"/>
    <property type="evidence" value="ECO:0007669"/>
    <property type="project" value="UniProtKB-SubCell"/>
</dbReference>
<evidence type="ECO:0000313" key="4">
    <source>
        <dbReference type="EMBL" id="QFU15727.1"/>
    </source>
</evidence>
<dbReference type="SUPFAM" id="SSF51120">
    <property type="entry name" value="beta-Roll"/>
    <property type="match status" value="1"/>
</dbReference>
<dbReference type="InterPro" id="IPR001343">
    <property type="entry name" value="Hemolysn_Ca-bd"/>
</dbReference>
<sequence>MPTLPHFINLSTFGSSSDITTLADGNFLVAWTDFDAQGTGYVYTAVYKPDGTALRPATLLARLPESSIGSVQAAALSDGRTVVAWYKSDSNGAVLEAQALDPAHEPVGSVFTVSDSNVANPEMVNVQATANGGFTVLYRGIYSQTASLFGEAVTPSGNTWLREAYRVHDFPNDERVATTMLPNGTVVAVAAVDGTIGLIHLDGDQPTISTELARTGVATEVHPGVTALGNDRCVVVWEDVNNGQPVFRAQVFVNSDAGVVASGDPMLFSRPAGTVTGTPEITLLAGGGFALTFQIKVNSQDDVYVAACNANGTVVQDTVSVGTSTAGDQYNPEIIALSNGAFVVNWNNQDSQGARIRAEIFGVAGTDVPDTPGSPDTPDIPDTPESPDVPAWTPSAGNDRHTGGDQDDVLDGLGGNDYLDGGAGNDRMTGGLGNDTLAGGLGKDVLTGGAGADVFVFNAVVAKTKNTNIDRIVDFRPVDDTVHLENAVFRKLKAGTLKKDAFHIGTKAHDASDRIVYNKTNGKLYYDEDGSGAKQAIHFATLSAKLKLAANDFFVT</sequence>
<dbReference type="PANTHER" id="PTHR38340:SF1">
    <property type="entry name" value="S-LAYER PROTEIN"/>
    <property type="match status" value="1"/>
</dbReference>
<dbReference type="PANTHER" id="PTHR38340">
    <property type="entry name" value="S-LAYER PROTEIN"/>
    <property type="match status" value="1"/>
</dbReference>
<dbReference type="EMBL" id="CP045423">
    <property type="protein sequence ID" value="QFU15727.1"/>
    <property type="molecule type" value="Genomic_DNA"/>
</dbReference>
<dbReference type="PROSITE" id="PS00330">
    <property type="entry name" value="HEMOLYSIN_CALCIUM"/>
    <property type="match status" value="1"/>
</dbReference>
<comment type="subcellular location">
    <subcellularLocation>
        <location evidence="1">Secreted</location>
    </subcellularLocation>
</comment>
<keyword evidence="5" id="KW-1185">Reference proteome</keyword>
<evidence type="ECO:0000313" key="5">
    <source>
        <dbReference type="Proteomes" id="UP000325614"/>
    </source>
</evidence>
<dbReference type="Proteomes" id="UP000325614">
    <property type="component" value="Chromosome"/>
</dbReference>
<dbReference type="Gene3D" id="2.150.10.10">
    <property type="entry name" value="Serralysin-like metalloprotease, C-terminal"/>
    <property type="match status" value="1"/>
</dbReference>